<keyword evidence="3" id="KW-1185">Reference proteome</keyword>
<accession>A0A550CNW7</accession>
<name>A0A550CNW7_9AGAR</name>
<dbReference type="AlphaFoldDB" id="A0A550CNW7"/>
<feature type="region of interest" description="Disordered" evidence="1">
    <location>
        <begin position="56"/>
        <end position="82"/>
    </location>
</feature>
<proteinExistence type="predicted"/>
<evidence type="ECO:0000313" key="3">
    <source>
        <dbReference type="Proteomes" id="UP000320762"/>
    </source>
</evidence>
<protein>
    <submittedName>
        <fullName evidence="2">Uncharacterized protein</fullName>
    </submittedName>
</protein>
<dbReference type="Proteomes" id="UP000320762">
    <property type="component" value="Unassembled WGS sequence"/>
</dbReference>
<comment type="caution">
    <text evidence="2">The sequence shown here is derived from an EMBL/GenBank/DDBJ whole genome shotgun (WGS) entry which is preliminary data.</text>
</comment>
<reference evidence="2 3" key="1">
    <citation type="journal article" date="2019" name="New Phytol.">
        <title>Comparative genomics reveals unique wood-decay strategies and fruiting body development in the Schizophyllaceae.</title>
        <authorList>
            <person name="Almasi E."/>
            <person name="Sahu N."/>
            <person name="Krizsan K."/>
            <person name="Balint B."/>
            <person name="Kovacs G.M."/>
            <person name="Kiss B."/>
            <person name="Cseklye J."/>
            <person name="Drula E."/>
            <person name="Henrissat B."/>
            <person name="Nagy I."/>
            <person name="Chovatia M."/>
            <person name="Adam C."/>
            <person name="LaButti K."/>
            <person name="Lipzen A."/>
            <person name="Riley R."/>
            <person name="Grigoriev I.V."/>
            <person name="Nagy L.G."/>
        </authorList>
    </citation>
    <scope>NUCLEOTIDE SEQUENCE [LARGE SCALE GENOMIC DNA]</scope>
    <source>
        <strain evidence="2 3">NL-1724</strain>
    </source>
</reference>
<evidence type="ECO:0000256" key="1">
    <source>
        <dbReference type="SAM" id="MobiDB-lite"/>
    </source>
</evidence>
<organism evidence="2 3">
    <name type="scientific">Schizophyllum amplum</name>
    <dbReference type="NCBI Taxonomy" id="97359"/>
    <lineage>
        <taxon>Eukaryota</taxon>
        <taxon>Fungi</taxon>
        <taxon>Dikarya</taxon>
        <taxon>Basidiomycota</taxon>
        <taxon>Agaricomycotina</taxon>
        <taxon>Agaricomycetes</taxon>
        <taxon>Agaricomycetidae</taxon>
        <taxon>Agaricales</taxon>
        <taxon>Schizophyllaceae</taxon>
        <taxon>Schizophyllum</taxon>
    </lineage>
</organism>
<dbReference type="EMBL" id="VDMD01000003">
    <property type="protein sequence ID" value="TRM66478.1"/>
    <property type="molecule type" value="Genomic_DNA"/>
</dbReference>
<sequence>MSAAGAEDEKEAFGRRGTRAVLVAWTPASHPVGVDDDRCAGEVDASELRCQRLLSSPQLGGDASRAGGVEDSEPPFLTLEDSKPLLRPPLQAAIFLSTHAVSITISDARPLQRRLCSEEVPDHVAHPRTTAFFLLEADGLSNTFVPKKLQGCTDDSGMCRF</sequence>
<gene>
    <name evidence="2" type="ORF">BD626DRAFT_627021</name>
</gene>
<evidence type="ECO:0000313" key="2">
    <source>
        <dbReference type="EMBL" id="TRM66478.1"/>
    </source>
</evidence>